<evidence type="ECO:0000259" key="4">
    <source>
        <dbReference type="Pfam" id="PF00535"/>
    </source>
</evidence>
<proteinExistence type="inferred from homology"/>
<dbReference type="Pfam" id="PF00535">
    <property type="entry name" value="Glycos_transf_2"/>
    <property type="match status" value="1"/>
</dbReference>
<sequence length="238" mass="26998">MCVRKISVIIPAHNEEKYIRGSIESVINASKNIKIETEIIVVLNNCTDNTESIAKSYDVILVKEEIPNISRVRNTGIKNASGDVIVTLDADNTMDPGVLAEVVRHLETGKYIGGGISARPDRYSIGILLTALLAFSIINLKKRVSLVLFWARKEDIERVGYFDEDLFMAEDIDFALRLKELAKRRSLKYGTISRSKVTCSTRKFDQFGDFFALKLNIKEILKGKNKEISDRYWYKTGR</sequence>
<dbReference type="SUPFAM" id="SSF53448">
    <property type="entry name" value="Nucleotide-diphospho-sugar transferases"/>
    <property type="match status" value="1"/>
</dbReference>
<evidence type="ECO:0000256" key="2">
    <source>
        <dbReference type="ARBA" id="ARBA00022676"/>
    </source>
</evidence>
<dbReference type="RefSeq" id="WP_005531859.1">
    <property type="nucleotide sequence ID" value="NZ_CP050465.1"/>
</dbReference>
<dbReference type="EMBL" id="CP050468">
    <property type="protein sequence ID" value="UTZ29447.1"/>
    <property type="molecule type" value="Genomic_DNA"/>
</dbReference>
<dbReference type="EMBL" id="CP050471">
    <property type="protein sequence ID" value="UTZ34250.1"/>
    <property type="molecule type" value="Genomic_DNA"/>
</dbReference>
<name>A0AAE9N6I1_9VIBR</name>
<dbReference type="Proteomes" id="UP001058687">
    <property type="component" value="Chromosome 2"/>
</dbReference>
<evidence type="ECO:0000256" key="3">
    <source>
        <dbReference type="ARBA" id="ARBA00022679"/>
    </source>
</evidence>
<reference evidence="5" key="1">
    <citation type="submission" date="2020-03" db="EMBL/GenBank/DDBJ databases">
        <title>Five strains of Vibrio campbellii isolated from Mariana Trench.</title>
        <authorList>
            <person name="Liang J."/>
            <person name="Zhang X.-H."/>
        </authorList>
    </citation>
    <scope>NUCLEOTIDE SEQUENCE</scope>
    <source>
        <strain evidence="6">LJC013</strain>
        <strain evidence="5">LJC014</strain>
    </source>
</reference>
<dbReference type="Gene3D" id="3.90.550.10">
    <property type="entry name" value="Spore Coat Polysaccharide Biosynthesis Protein SpsA, Chain A"/>
    <property type="match status" value="1"/>
</dbReference>
<accession>A0AAE9N6I1</accession>
<feature type="domain" description="Glycosyltransferase 2-like" evidence="4">
    <location>
        <begin position="7"/>
        <end position="116"/>
    </location>
</feature>
<dbReference type="PANTHER" id="PTHR43630">
    <property type="entry name" value="POLY-BETA-1,6-N-ACETYL-D-GLUCOSAMINE SYNTHASE"/>
    <property type="match status" value="1"/>
</dbReference>
<gene>
    <name evidence="5" type="ORF">HB761_22860</name>
    <name evidence="6" type="ORF">HB762_23895</name>
</gene>
<dbReference type="InterPro" id="IPR001173">
    <property type="entry name" value="Glyco_trans_2-like"/>
</dbReference>
<evidence type="ECO:0000256" key="1">
    <source>
        <dbReference type="ARBA" id="ARBA00006739"/>
    </source>
</evidence>
<dbReference type="InterPro" id="IPR029044">
    <property type="entry name" value="Nucleotide-diphossugar_trans"/>
</dbReference>
<evidence type="ECO:0000313" key="5">
    <source>
        <dbReference type="EMBL" id="UTZ29447.1"/>
    </source>
</evidence>
<keyword evidence="3" id="KW-0808">Transferase</keyword>
<dbReference type="PANTHER" id="PTHR43630:SF1">
    <property type="entry name" value="POLY-BETA-1,6-N-ACETYL-D-GLUCOSAMINE SYNTHASE"/>
    <property type="match status" value="1"/>
</dbReference>
<evidence type="ECO:0000313" key="8">
    <source>
        <dbReference type="Proteomes" id="UP001059912"/>
    </source>
</evidence>
<keyword evidence="8" id="KW-1185">Reference proteome</keyword>
<protein>
    <submittedName>
        <fullName evidence="5">Glycosyltransferase</fullName>
    </submittedName>
</protein>
<evidence type="ECO:0000313" key="6">
    <source>
        <dbReference type="EMBL" id="UTZ34250.1"/>
    </source>
</evidence>
<dbReference type="Proteomes" id="UP001059912">
    <property type="component" value="Chromosome 2"/>
</dbReference>
<evidence type="ECO:0000313" key="7">
    <source>
        <dbReference type="Proteomes" id="UP001058687"/>
    </source>
</evidence>
<dbReference type="GO" id="GO:0016757">
    <property type="term" value="F:glycosyltransferase activity"/>
    <property type="evidence" value="ECO:0007669"/>
    <property type="project" value="UniProtKB-KW"/>
</dbReference>
<keyword evidence="2" id="KW-0328">Glycosyltransferase</keyword>
<organism evidence="5 7">
    <name type="scientific">Vibrio campbellii</name>
    <dbReference type="NCBI Taxonomy" id="680"/>
    <lineage>
        <taxon>Bacteria</taxon>
        <taxon>Pseudomonadati</taxon>
        <taxon>Pseudomonadota</taxon>
        <taxon>Gammaproteobacteria</taxon>
        <taxon>Vibrionales</taxon>
        <taxon>Vibrionaceae</taxon>
        <taxon>Vibrio</taxon>
    </lineage>
</organism>
<dbReference type="AlphaFoldDB" id="A0AAE9N6I1"/>
<comment type="similarity">
    <text evidence="1">Belongs to the glycosyltransferase 2 family.</text>
</comment>